<organism evidence="11 12">
    <name type="scientific">Vibrio stylophorae</name>
    <dbReference type="NCBI Taxonomy" id="659351"/>
    <lineage>
        <taxon>Bacteria</taxon>
        <taxon>Pseudomonadati</taxon>
        <taxon>Pseudomonadota</taxon>
        <taxon>Gammaproteobacteria</taxon>
        <taxon>Vibrionales</taxon>
        <taxon>Vibrionaceae</taxon>
        <taxon>Vibrio</taxon>
    </lineage>
</organism>
<evidence type="ECO:0000259" key="10">
    <source>
        <dbReference type="Pfam" id="PF01618"/>
    </source>
</evidence>
<keyword evidence="3 8" id="KW-0812">Transmembrane</keyword>
<evidence type="ECO:0000256" key="7">
    <source>
        <dbReference type="SAM" id="Coils"/>
    </source>
</evidence>
<dbReference type="PANTHER" id="PTHR30625">
    <property type="entry name" value="PROTEIN TOLQ"/>
    <property type="match status" value="1"/>
</dbReference>
<keyword evidence="4 8" id="KW-1133">Transmembrane helix</keyword>
<gene>
    <name evidence="11" type="primary">tolQ_2</name>
    <name evidence="11" type="ORF">VST7929_01198</name>
</gene>
<comment type="similarity">
    <text evidence="6">Belongs to the exbB/tolQ family.</text>
</comment>
<dbReference type="InterPro" id="IPR002898">
    <property type="entry name" value="MotA_ExbB_proton_chnl"/>
</dbReference>
<keyword evidence="6" id="KW-0653">Protein transport</keyword>
<dbReference type="Pfam" id="PF01618">
    <property type="entry name" value="MotA_ExbB"/>
    <property type="match status" value="1"/>
</dbReference>
<proteinExistence type="inferred from homology"/>
<feature type="transmembrane region" description="Helical" evidence="8">
    <location>
        <begin position="262"/>
        <end position="285"/>
    </location>
</feature>
<keyword evidence="7" id="KW-0175">Coiled coil</keyword>
<evidence type="ECO:0000256" key="2">
    <source>
        <dbReference type="ARBA" id="ARBA00022475"/>
    </source>
</evidence>
<comment type="subcellular location">
    <subcellularLocation>
        <location evidence="1">Cell membrane</location>
        <topology evidence="1">Multi-pass membrane protein</topology>
    </subcellularLocation>
    <subcellularLocation>
        <location evidence="6">Membrane</location>
        <topology evidence="6">Multi-pass membrane protein</topology>
    </subcellularLocation>
</comment>
<keyword evidence="6" id="KW-0813">Transport</keyword>
<dbReference type="RefSeq" id="WP_237465713.1">
    <property type="nucleotide sequence ID" value="NZ_CAKLDI010000001.1"/>
</dbReference>
<evidence type="ECO:0000313" key="12">
    <source>
        <dbReference type="Proteomes" id="UP000838672"/>
    </source>
</evidence>
<feature type="chain" id="PRO_5045705621" evidence="9">
    <location>
        <begin position="23"/>
        <end position="454"/>
    </location>
</feature>
<dbReference type="InterPro" id="IPR017270">
    <property type="entry name" value="MotA/TolQ/ExbB-rel"/>
</dbReference>
<dbReference type="EMBL" id="CAKLDI010000001">
    <property type="protein sequence ID" value="CAH0533332.1"/>
    <property type="molecule type" value="Genomic_DNA"/>
</dbReference>
<feature type="transmembrane region" description="Helical" evidence="8">
    <location>
        <begin position="347"/>
        <end position="371"/>
    </location>
</feature>
<evidence type="ECO:0000256" key="9">
    <source>
        <dbReference type="SAM" id="SignalP"/>
    </source>
</evidence>
<evidence type="ECO:0000256" key="4">
    <source>
        <dbReference type="ARBA" id="ARBA00022989"/>
    </source>
</evidence>
<dbReference type="InterPro" id="IPR050790">
    <property type="entry name" value="ExbB/TolQ_transport"/>
</dbReference>
<evidence type="ECO:0000256" key="3">
    <source>
        <dbReference type="ARBA" id="ARBA00022692"/>
    </source>
</evidence>
<evidence type="ECO:0000256" key="5">
    <source>
        <dbReference type="ARBA" id="ARBA00023136"/>
    </source>
</evidence>
<comment type="caution">
    <text evidence="11">The sequence shown here is derived from an EMBL/GenBank/DDBJ whole genome shotgun (WGS) entry which is preliminary data.</text>
</comment>
<name>A0ABM8ZTR2_9VIBR</name>
<reference evidence="11" key="1">
    <citation type="submission" date="2021-11" db="EMBL/GenBank/DDBJ databases">
        <authorList>
            <person name="Rodrigo-Torres L."/>
            <person name="Arahal R. D."/>
            <person name="Lucena T."/>
        </authorList>
    </citation>
    <scope>NUCLEOTIDE SEQUENCE</scope>
    <source>
        <strain evidence="11">CECT 7929</strain>
    </source>
</reference>
<evidence type="ECO:0000256" key="6">
    <source>
        <dbReference type="RuleBase" id="RU004057"/>
    </source>
</evidence>
<feature type="coiled-coil region" evidence="7">
    <location>
        <begin position="50"/>
        <end position="91"/>
    </location>
</feature>
<evidence type="ECO:0000256" key="1">
    <source>
        <dbReference type="ARBA" id="ARBA00004651"/>
    </source>
</evidence>
<feature type="signal peptide" evidence="9">
    <location>
        <begin position="1"/>
        <end position="22"/>
    </location>
</feature>
<protein>
    <submittedName>
        <fullName evidence="11">Tol-Pal system protein TolQ</fullName>
    </submittedName>
</protein>
<dbReference type="Proteomes" id="UP000838672">
    <property type="component" value="Unassembled WGS sequence"/>
</dbReference>
<keyword evidence="9" id="KW-0732">Signal</keyword>
<feature type="transmembrane region" description="Helical" evidence="8">
    <location>
        <begin position="383"/>
        <end position="406"/>
    </location>
</feature>
<keyword evidence="12" id="KW-1185">Reference proteome</keyword>
<sequence>MTKFAFKSLCIALCVSPLLVFAAEPMSGKALVDAVRAQVNQDEQVDRARVQTAYQDKAQLQAAVKKAKAKLARLEAEQAALSQTIEANEQQLAEQGRALQIATDSLGEVQGHLQSQAQESARLANQSQVVSPAFTALVRQLSDSQSLPSQQHLSQYWLGLVEALVASEQIQQIEQTVIGLNGEEHSQPVWQIGEFGRISKGQYLNAQTNAVYAQQPDDLDLAERYSGQSGQWLSLDPTRGSVLAMQARLPTLSERIQQGGTVGWVILTLLSVGLVIAAVRLSYLYQVTRKMKAQRGQPPQADNLLGRLQLAYASQSQSDLETLQLKLEEQVLRDMPLLERGIPMLKLLAAIAPMLGLLGTVSGMIATFQAITLTGSSDPTTLAGGISMALVTTVLGLVAAIPLLLLHNLAQSKSQAVITQLETEIASLLANHIERHQGVSAVAVHHESECVHAH</sequence>
<dbReference type="PANTHER" id="PTHR30625:SF11">
    <property type="entry name" value="MOTA_TOLQ_EXBB PROTON CHANNEL DOMAIN-CONTAINING PROTEIN"/>
    <property type="match status" value="1"/>
</dbReference>
<accession>A0ABM8ZTR2</accession>
<keyword evidence="2" id="KW-1003">Cell membrane</keyword>
<feature type="domain" description="MotA/TolQ/ExbB proton channel" evidence="10">
    <location>
        <begin position="315"/>
        <end position="422"/>
    </location>
</feature>
<evidence type="ECO:0000313" key="11">
    <source>
        <dbReference type="EMBL" id="CAH0533332.1"/>
    </source>
</evidence>
<evidence type="ECO:0000256" key="8">
    <source>
        <dbReference type="SAM" id="Phobius"/>
    </source>
</evidence>
<dbReference type="PIRSF" id="PIRSF037714">
    <property type="entry name" value="TolR"/>
    <property type="match status" value="1"/>
</dbReference>
<keyword evidence="5 8" id="KW-0472">Membrane</keyword>